<evidence type="ECO:0000259" key="4">
    <source>
        <dbReference type="SMART" id="SM00559"/>
    </source>
</evidence>
<keyword evidence="2" id="KW-0233">DNA recombination</keyword>
<evidence type="ECO:0000256" key="2">
    <source>
        <dbReference type="HAMAP-Rule" id="MF_01875"/>
    </source>
</evidence>
<dbReference type="HAMAP" id="MF_01875">
    <property type="entry name" value="Prokaryotic_Ku"/>
    <property type="match status" value="1"/>
</dbReference>
<keyword evidence="6" id="KW-1185">Reference proteome</keyword>
<dbReference type="Pfam" id="PF02735">
    <property type="entry name" value="Ku"/>
    <property type="match status" value="1"/>
</dbReference>
<dbReference type="InterPro" id="IPR016194">
    <property type="entry name" value="SPOC-like_C_dom_sf"/>
</dbReference>
<gene>
    <name evidence="2" type="primary">ku</name>
    <name evidence="5" type="ORF">C0V70_01985</name>
</gene>
<dbReference type="SMART" id="SM00559">
    <property type="entry name" value="Ku78"/>
    <property type="match status" value="1"/>
</dbReference>
<accession>A0A2K9NQ47</accession>
<dbReference type="PANTHER" id="PTHR41251:SF1">
    <property type="entry name" value="NON-HOMOLOGOUS END JOINING PROTEIN KU"/>
    <property type="match status" value="1"/>
</dbReference>
<comment type="function">
    <text evidence="2">With LigD forms a non-homologous end joining (NHEJ) DNA repair enzyme, which repairs dsDNA breaks with reduced fidelity. Binds linear dsDNA with 5'- and 3'- overhangs but not closed circular dsDNA nor ssDNA. Recruits and stimulates the ligase activity of LigD.</text>
</comment>
<dbReference type="Gene3D" id="2.40.290.10">
    <property type="match status" value="1"/>
</dbReference>
<feature type="domain" description="Ku" evidence="4">
    <location>
        <begin position="53"/>
        <end position="181"/>
    </location>
</feature>
<feature type="compositionally biased region" description="Basic residues" evidence="3">
    <location>
        <begin position="268"/>
        <end position="290"/>
    </location>
</feature>
<dbReference type="EMBL" id="CP025704">
    <property type="protein sequence ID" value="AUN96894.1"/>
    <property type="molecule type" value="Genomic_DNA"/>
</dbReference>
<comment type="subunit">
    <text evidence="2">Homodimer. Interacts with LigD.</text>
</comment>
<dbReference type="GO" id="GO:0006303">
    <property type="term" value="P:double-strand break repair via nonhomologous end joining"/>
    <property type="evidence" value="ECO:0007669"/>
    <property type="project" value="UniProtKB-UniRule"/>
</dbReference>
<dbReference type="RefSeq" id="WP_102242189.1">
    <property type="nucleotide sequence ID" value="NZ_CP025704.1"/>
</dbReference>
<dbReference type="InterPro" id="IPR009187">
    <property type="entry name" value="Prok_Ku"/>
</dbReference>
<keyword evidence="2" id="KW-0227">DNA damage</keyword>
<dbReference type="AlphaFoldDB" id="A0A2K9NQ47"/>
<evidence type="ECO:0000313" key="6">
    <source>
        <dbReference type="Proteomes" id="UP000235584"/>
    </source>
</evidence>
<dbReference type="InterPro" id="IPR006164">
    <property type="entry name" value="DNA_bd_Ku70/Ku80"/>
</dbReference>
<dbReference type="OrthoDB" id="9795084at2"/>
<organism evidence="5 6">
    <name type="scientific">Bacteriovorax stolpii</name>
    <name type="common">Bdellovibrio stolpii</name>
    <dbReference type="NCBI Taxonomy" id="960"/>
    <lineage>
        <taxon>Bacteria</taxon>
        <taxon>Pseudomonadati</taxon>
        <taxon>Bdellovibrionota</taxon>
        <taxon>Bacteriovoracia</taxon>
        <taxon>Bacteriovoracales</taxon>
        <taxon>Bacteriovoracaceae</taxon>
        <taxon>Bacteriovorax</taxon>
    </lineage>
</organism>
<feature type="region of interest" description="Disordered" evidence="3">
    <location>
        <begin position="264"/>
        <end position="290"/>
    </location>
</feature>
<evidence type="ECO:0000313" key="5">
    <source>
        <dbReference type="EMBL" id="AUN96894.1"/>
    </source>
</evidence>
<evidence type="ECO:0000256" key="3">
    <source>
        <dbReference type="SAM" id="MobiDB-lite"/>
    </source>
</evidence>
<dbReference type="NCBIfam" id="TIGR02772">
    <property type="entry name" value="Ku_bact"/>
    <property type="match status" value="1"/>
</dbReference>
<dbReference type="PIRSF" id="PIRSF006493">
    <property type="entry name" value="Prok_Ku"/>
    <property type="match status" value="1"/>
</dbReference>
<keyword evidence="2" id="KW-0234">DNA repair</keyword>
<dbReference type="Proteomes" id="UP000235584">
    <property type="component" value="Chromosome"/>
</dbReference>
<dbReference type="GO" id="GO:0006310">
    <property type="term" value="P:DNA recombination"/>
    <property type="evidence" value="ECO:0007669"/>
    <property type="project" value="UniProtKB-KW"/>
</dbReference>
<reference evidence="5 6" key="1">
    <citation type="submission" date="2018-01" db="EMBL/GenBank/DDBJ databases">
        <title>Complete genome sequence of Bacteriovorax stolpii DSM12778.</title>
        <authorList>
            <person name="Tang B."/>
            <person name="Chang J."/>
        </authorList>
    </citation>
    <scope>NUCLEOTIDE SEQUENCE [LARGE SCALE GENOMIC DNA]</scope>
    <source>
        <strain evidence="5 6">DSM 12778</strain>
    </source>
</reference>
<protein>
    <recommendedName>
        <fullName evidence="2">Non-homologous end joining protein Ku</fullName>
    </recommendedName>
</protein>
<dbReference type="KEGG" id="bsto:C0V70_01985"/>
<proteinExistence type="inferred from homology"/>
<name>A0A2K9NQ47_BACTC</name>
<comment type="similarity">
    <text evidence="2">Belongs to the prokaryotic Ku family.</text>
</comment>
<keyword evidence="1 2" id="KW-0238">DNA-binding</keyword>
<dbReference type="GO" id="GO:0003690">
    <property type="term" value="F:double-stranded DNA binding"/>
    <property type="evidence" value="ECO:0007669"/>
    <property type="project" value="UniProtKB-UniRule"/>
</dbReference>
<sequence>MARGIWSGAISFGLLNIPVAVMSAKEEERLSFKMLDKRNKAPIGYKQYNKATGREVERKDIEKAYEYKKNQFVIITEEDFLKANPKATKTIDIEDFISLDEVDVLLFEKPYYLVPGKNGEKGYVLLRKILEDTNKVAIAKFVLRSKQHLVAVMARDEYLVLEMLRFAHEIQETHEAKFLDDFDLKKVKISPRELKAAKVLVDEMTAKWKPEQYKDTYQDELLKYIKKKIKSGDVEENEELEEEAQETDTNVLDLLPFLQKSLGETHGQRKASHKSRTPAKKIVKKKRARA</sequence>
<dbReference type="SUPFAM" id="SSF100939">
    <property type="entry name" value="SPOC domain-like"/>
    <property type="match status" value="1"/>
</dbReference>
<dbReference type="PANTHER" id="PTHR41251">
    <property type="entry name" value="NON-HOMOLOGOUS END JOINING PROTEIN KU"/>
    <property type="match status" value="1"/>
</dbReference>
<evidence type="ECO:0000256" key="1">
    <source>
        <dbReference type="ARBA" id="ARBA00023125"/>
    </source>
</evidence>